<evidence type="ECO:0000313" key="2">
    <source>
        <dbReference type="EMBL" id="QJA90236.1"/>
    </source>
</evidence>
<dbReference type="EMBL" id="MT141901">
    <property type="protein sequence ID" value="QJA71807.1"/>
    <property type="molecule type" value="Genomic_DNA"/>
</dbReference>
<gene>
    <name evidence="1" type="ORF">MM415A03030_0005</name>
    <name evidence="2" type="ORF">MM415B02414_0009</name>
</gene>
<organism evidence="1">
    <name type="scientific">viral metagenome</name>
    <dbReference type="NCBI Taxonomy" id="1070528"/>
    <lineage>
        <taxon>unclassified sequences</taxon>
        <taxon>metagenomes</taxon>
        <taxon>organismal metagenomes</taxon>
    </lineage>
</organism>
<dbReference type="AlphaFoldDB" id="A0A6M3JSU7"/>
<name>A0A6M3JSU7_9ZZZZ</name>
<dbReference type="EMBL" id="MT142899">
    <property type="protein sequence ID" value="QJA90236.1"/>
    <property type="molecule type" value="Genomic_DNA"/>
</dbReference>
<proteinExistence type="predicted"/>
<protein>
    <submittedName>
        <fullName evidence="1">Uncharacterized protein</fullName>
    </submittedName>
</protein>
<reference evidence="1" key="1">
    <citation type="submission" date="2020-03" db="EMBL/GenBank/DDBJ databases">
        <title>The deep terrestrial virosphere.</title>
        <authorList>
            <person name="Holmfeldt K."/>
            <person name="Nilsson E."/>
            <person name="Simone D."/>
            <person name="Lopez-Fernandez M."/>
            <person name="Wu X."/>
            <person name="de Brujin I."/>
            <person name="Lundin D."/>
            <person name="Andersson A."/>
            <person name="Bertilsson S."/>
            <person name="Dopson M."/>
        </authorList>
    </citation>
    <scope>NUCLEOTIDE SEQUENCE</scope>
    <source>
        <strain evidence="1">MM415A03030</strain>
        <strain evidence="2">MM415B02414</strain>
    </source>
</reference>
<accession>A0A6M3JSU7</accession>
<evidence type="ECO:0000313" key="1">
    <source>
        <dbReference type="EMBL" id="QJA71807.1"/>
    </source>
</evidence>
<sequence length="96" mass="11138">MITWRDRHRNGVVVSSTINGKNLKVTIDDKFKFNKWFLTAIIYHETGIPKLKLCDETPLSSSLIKDAKIETFMVISDEIEKLNNEMKALKKVIWEA</sequence>